<accession>E1A238</accession>
<gene>
    <name evidence="2" type="ORF">phiAS5_ORF0284</name>
</gene>
<organism evidence="2 3">
    <name type="scientific">Aeromonas phage phiAS5</name>
    <dbReference type="NCBI Taxonomy" id="879630"/>
    <lineage>
        <taxon>Viruses</taxon>
        <taxon>Duplodnaviria</taxon>
        <taxon>Heunggongvirae</taxon>
        <taxon>Uroviricota</taxon>
        <taxon>Caudoviricetes</taxon>
        <taxon>Pantevenvirales</taxon>
        <taxon>Straboviridae</taxon>
        <taxon>Chrysonvirus</taxon>
        <taxon>Chrysonvirus as5</taxon>
    </lineage>
</organism>
<reference evidence="2 3" key="1">
    <citation type="journal article" date="2012" name="Vet. Microbiol.">
        <title>Complete genome sequence and characterization of a broad-host range T4-like bacteriophage phiAS5 infecting Aeromonas salmonicida subsp. salmonicida.</title>
        <authorList>
            <person name="Kim J.H."/>
            <person name="Son J.S."/>
            <person name="Choi Y.J."/>
            <person name="Choresca C.H.Jr."/>
            <person name="Shin S.P."/>
            <person name="Han J.E."/>
            <person name="Jun J.W."/>
            <person name="Park S.C."/>
        </authorList>
    </citation>
    <scope>NUCLEOTIDE SEQUENCE [LARGE SCALE GENOMIC DNA]</scope>
</reference>
<keyword evidence="1" id="KW-0472">Membrane</keyword>
<keyword evidence="1" id="KW-0812">Transmembrane</keyword>
<evidence type="ECO:0000313" key="3">
    <source>
        <dbReference type="Proteomes" id="UP000002236"/>
    </source>
</evidence>
<feature type="transmembrane region" description="Helical" evidence="1">
    <location>
        <begin position="7"/>
        <end position="30"/>
    </location>
</feature>
<protein>
    <submittedName>
        <fullName evidence="2">Uncharacterized protein</fullName>
    </submittedName>
</protein>
<keyword evidence="1" id="KW-1133">Transmembrane helix</keyword>
<sequence length="37" mass="4366">MKCKNKINLFADQMLHIVCKVFIVIAYFYLTDNPMSL</sequence>
<name>E1A238_9CAUD</name>
<dbReference type="RefSeq" id="YP_003969573.1">
    <property type="nucleotide sequence ID" value="NC_014636.1"/>
</dbReference>
<dbReference type="KEGG" id="vg:9861691"/>
<keyword evidence="3" id="KW-1185">Reference proteome</keyword>
<evidence type="ECO:0000313" key="2">
    <source>
        <dbReference type="EMBL" id="ADM80127.1"/>
    </source>
</evidence>
<dbReference type="Proteomes" id="UP000002236">
    <property type="component" value="Segment"/>
</dbReference>
<dbReference type="EMBL" id="HM452126">
    <property type="protein sequence ID" value="ADM80127.1"/>
    <property type="molecule type" value="Genomic_DNA"/>
</dbReference>
<dbReference type="OrthoDB" id="26155at10239"/>
<dbReference type="GeneID" id="9861691"/>
<proteinExistence type="predicted"/>
<evidence type="ECO:0000256" key="1">
    <source>
        <dbReference type="SAM" id="Phobius"/>
    </source>
</evidence>